<keyword evidence="4" id="KW-1185">Reference proteome</keyword>
<dbReference type="InterPro" id="IPR035093">
    <property type="entry name" value="RelE/ParE_toxin_dom_sf"/>
</dbReference>
<evidence type="ECO:0008006" key="5">
    <source>
        <dbReference type="Google" id="ProtNLM"/>
    </source>
</evidence>
<evidence type="ECO:0000256" key="1">
    <source>
        <dbReference type="ARBA" id="ARBA00006226"/>
    </source>
</evidence>
<dbReference type="SUPFAM" id="SSF143011">
    <property type="entry name" value="RelE-like"/>
    <property type="match status" value="1"/>
</dbReference>
<comment type="similarity">
    <text evidence="1">Belongs to the RelE toxin family.</text>
</comment>
<dbReference type="PANTHER" id="PTHR35601:SF1">
    <property type="entry name" value="TOXIN RELE"/>
    <property type="match status" value="1"/>
</dbReference>
<evidence type="ECO:0000313" key="4">
    <source>
        <dbReference type="Proteomes" id="UP000244928"/>
    </source>
</evidence>
<dbReference type="EMBL" id="CP015449">
    <property type="protein sequence ID" value="AWH90995.1"/>
    <property type="molecule type" value="Genomic_DNA"/>
</dbReference>
<dbReference type="Proteomes" id="UP000244928">
    <property type="component" value="Chromosome"/>
</dbReference>
<evidence type="ECO:0000313" key="3">
    <source>
        <dbReference type="EMBL" id="AWH90995.1"/>
    </source>
</evidence>
<proteinExistence type="inferred from homology"/>
<dbReference type="InterPro" id="IPR007712">
    <property type="entry name" value="RelE/ParE_toxin"/>
</dbReference>
<reference evidence="3 4" key="1">
    <citation type="submission" date="2016-04" db="EMBL/GenBank/DDBJ databases">
        <title>Complete genome sequence of Dietzia lutea YIM 80766T, a strain isolated from desert soil in Egypt.</title>
        <authorList>
            <person name="Zhao J."/>
            <person name="Hu B."/>
            <person name="Geng S."/>
            <person name="Nie Y."/>
            <person name="Tang Y."/>
        </authorList>
    </citation>
    <scope>NUCLEOTIDE SEQUENCE [LARGE SCALE GENOMIC DNA]</scope>
    <source>
        <strain evidence="3 4">YIM 80766</strain>
    </source>
</reference>
<keyword evidence="2" id="KW-1277">Toxin-antitoxin system</keyword>
<sequence length="92" mass="9997">MPYSIIYKLSAAKALREVHPADRKRIARAIEALAVTPRSPGAIQLAGGEGELRIRVGDYRIVSHIDDGTVLVLVLRIEHRVEAAPTSGARES</sequence>
<name>A0A2S1R412_9ACTN</name>
<dbReference type="AlphaFoldDB" id="A0A2S1R412"/>
<dbReference type="OrthoDB" id="5326046at2"/>
<accession>A0A2S1R412</accession>
<evidence type="ECO:0000256" key="2">
    <source>
        <dbReference type="ARBA" id="ARBA00022649"/>
    </source>
</evidence>
<organism evidence="3 4">
    <name type="scientific">Dietzia lutea</name>
    <dbReference type="NCBI Taxonomy" id="546160"/>
    <lineage>
        <taxon>Bacteria</taxon>
        <taxon>Bacillati</taxon>
        <taxon>Actinomycetota</taxon>
        <taxon>Actinomycetes</taxon>
        <taxon>Mycobacteriales</taxon>
        <taxon>Dietziaceae</taxon>
        <taxon>Dietzia</taxon>
    </lineage>
</organism>
<dbReference type="Pfam" id="PF05016">
    <property type="entry name" value="ParE_toxin"/>
    <property type="match status" value="1"/>
</dbReference>
<gene>
    <name evidence="3" type="ORF">A6035_01015</name>
</gene>
<dbReference type="RefSeq" id="WP_108846263.1">
    <property type="nucleotide sequence ID" value="NZ_CP015449.1"/>
</dbReference>
<dbReference type="KEGG" id="dlu:A6035_01015"/>
<protein>
    <recommendedName>
        <fullName evidence="5">Plasmid stabilization protein</fullName>
    </recommendedName>
</protein>
<dbReference type="Gene3D" id="3.30.2310.20">
    <property type="entry name" value="RelE-like"/>
    <property type="match status" value="1"/>
</dbReference>
<dbReference type="PANTHER" id="PTHR35601">
    <property type="entry name" value="TOXIN RELE"/>
    <property type="match status" value="1"/>
</dbReference>